<proteinExistence type="predicted"/>
<evidence type="ECO:0000313" key="2">
    <source>
        <dbReference type="EMBL" id="VDL51296.1"/>
    </source>
</evidence>
<dbReference type="EMBL" id="UYSG01001798">
    <property type="protein sequence ID" value="VDL51296.1"/>
    <property type="molecule type" value="Genomic_DNA"/>
</dbReference>
<reference evidence="2 3" key="2">
    <citation type="submission" date="2018-11" db="EMBL/GenBank/DDBJ databases">
        <authorList>
            <consortium name="Pathogen Informatics"/>
        </authorList>
    </citation>
    <scope>NUCLEOTIDE SEQUENCE [LARGE SCALE GENOMIC DNA]</scope>
</reference>
<organism evidence="4">
    <name type="scientific">Hymenolepis diminuta</name>
    <name type="common">Rat tapeworm</name>
    <dbReference type="NCBI Taxonomy" id="6216"/>
    <lineage>
        <taxon>Eukaryota</taxon>
        <taxon>Metazoa</taxon>
        <taxon>Spiralia</taxon>
        <taxon>Lophotrochozoa</taxon>
        <taxon>Platyhelminthes</taxon>
        <taxon>Cestoda</taxon>
        <taxon>Eucestoda</taxon>
        <taxon>Cyclophyllidea</taxon>
        <taxon>Hymenolepididae</taxon>
        <taxon>Hymenolepis</taxon>
    </lineage>
</organism>
<dbReference type="WBParaSite" id="HDID_0000455701-mRNA-1">
    <property type="protein sequence ID" value="HDID_0000455701-mRNA-1"/>
    <property type="gene ID" value="HDID_0000455701"/>
</dbReference>
<protein>
    <submittedName>
        <fullName evidence="2 4">Uncharacterized protein</fullName>
    </submittedName>
</protein>
<gene>
    <name evidence="2" type="ORF">HDID_LOCUS4555</name>
</gene>
<evidence type="ECO:0000313" key="3">
    <source>
        <dbReference type="Proteomes" id="UP000274504"/>
    </source>
</evidence>
<evidence type="ECO:0000313" key="4">
    <source>
        <dbReference type="WBParaSite" id="HDID_0000455701-mRNA-1"/>
    </source>
</evidence>
<feature type="compositionally biased region" description="Basic and acidic residues" evidence="1">
    <location>
        <begin position="79"/>
        <end position="90"/>
    </location>
</feature>
<name>A0A0R3SHZ2_HYMDI</name>
<reference evidence="4" key="1">
    <citation type="submission" date="2017-02" db="UniProtKB">
        <authorList>
            <consortium name="WormBaseParasite"/>
        </authorList>
    </citation>
    <scope>IDENTIFICATION</scope>
</reference>
<accession>A0A0R3SHZ2</accession>
<dbReference type="Proteomes" id="UP000274504">
    <property type="component" value="Unassembled WGS sequence"/>
</dbReference>
<sequence length="90" mass="10265">METARKWTLACTPERDNLACFIIQTSILFFSGKCPAEKKFTSLRVDTFLYHHEFKLPTDVGNAPTSWGEFQNGQASAYDQRETTEKPPCD</sequence>
<evidence type="ECO:0000256" key="1">
    <source>
        <dbReference type="SAM" id="MobiDB-lite"/>
    </source>
</evidence>
<feature type="compositionally biased region" description="Polar residues" evidence="1">
    <location>
        <begin position="65"/>
        <end position="77"/>
    </location>
</feature>
<feature type="region of interest" description="Disordered" evidence="1">
    <location>
        <begin position="65"/>
        <end position="90"/>
    </location>
</feature>
<dbReference type="AlphaFoldDB" id="A0A0R3SHZ2"/>